<sequence length="183" mass="19917">MSEHNSRLLWRTYSRPGVVATQSGSLLKSQSTIFLGITSVYNYIYINNNLVETEKILLLYVLTIFSGFVCTEYPDFFLLSDSAHTQLRTSFFRCGSTTCIGVAGAQLSVSIMTLVAAIFMLQLDLRYDAALSPPPRPSDAQICTAVSMVPLTSVAINSGHSGEGDPSHSPLSKEKEAQLAEPT</sequence>
<keyword evidence="2" id="KW-1185">Reference proteome</keyword>
<accession>A0ACC1D256</accession>
<proteinExistence type="predicted"/>
<dbReference type="EMBL" id="CM034397">
    <property type="protein sequence ID" value="KAJ0177926.1"/>
    <property type="molecule type" value="Genomic_DNA"/>
</dbReference>
<protein>
    <submittedName>
        <fullName evidence="1">Uncharacterized protein</fullName>
    </submittedName>
</protein>
<evidence type="ECO:0000313" key="1">
    <source>
        <dbReference type="EMBL" id="KAJ0177926.1"/>
    </source>
</evidence>
<name>A0ACC1D256_9NEOP</name>
<gene>
    <name evidence="1" type="ORF">K1T71_006799</name>
</gene>
<comment type="caution">
    <text evidence="1">The sequence shown here is derived from an EMBL/GenBank/DDBJ whole genome shotgun (WGS) entry which is preliminary data.</text>
</comment>
<evidence type="ECO:0000313" key="2">
    <source>
        <dbReference type="Proteomes" id="UP000824533"/>
    </source>
</evidence>
<organism evidence="1 2">
    <name type="scientific">Dendrolimus kikuchii</name>
    <dbReference type="NCBI Taxonomy" id="765133"/>
    <lineage>
        <taxon>Eukaryota</taxon>
        <taxon>Metazoa</taxon>
        <taxon>Ecdysozoa</taxon>
        <taxon>Arthropoda</taxon>
        <taxon>Hexapoda</taxon>
        <taxon>Insecta</taxon>
        <taxon>Pterygota</taxon>
        <taxon>Neoptera</taxon>
        <taxon>Endopterygota</taxon>
        <taxon>Lepidoptera</taxon>
        <taxon>Glossata</taxon>
        <taxon>Ditrysia</taxon>
        <taxon>Bombycoidea</taxon>
        <taxon>Lasiocampidae</taxon>
        <taxon>Dendrolimus</taxon>
    </lineage>
</organism>
<reference evidence="1 2" key="1">
    <citation type="journal article" date="2021" name="Front. Genet.">
        <title>Chromosome-Level Genome Assembly Reveals Significant Gene Expansion in the Toll and IMD Signaling Pathways of Dendrolimus kikuchii.</title>
        <authorList>
            <person name="Zhou J."/>
            <person name="Wu P."/>
            <person name="Xiong Z."/>
            <person name="Liu N."/>
            <person name="Zhao N."/>
            <person name="Ji M."/>
            <person name="Qiu Y."/>
            <person name="Yang B."/>
        </authorList>
    </citation>
    <scope>NUCLEOTIDE SEQUENCE [LARGE SCALE GENOMIC DNA]</scope>
    <source>
        <strain evidence="1">Ann1</strain>
    </source>
</reference>
<dbReference type="Proteomes" id="UP000824533">
    <property type="component" value="Linkage Group LG11"/>
</dbReference>